<dbReference type="InterPro" id="IPR023578">
    <property type="entry name" value="Ras_GEF_dom_sf"/>
</dbReference>
<dbReference type="EMBL" id="KL871345">
    <property type="protein sequence ID" value="KGL91829.1"/>
    <property type="molecule type" value="Genomic_DNA"/>
</dbReference>
<feature type="region of interest" description="Disordered" evidence="3">
    <location>
        <begin position="303"/>
        <end position="398"/>
    </location>
</feature>
<dbReference type="PROSITE" id="PS50009">
    <property type="entry name" value="RASGEF_CAT"/>
    <property type="match status" value="1"/>
</dbReference>
<dbReference type="PROSITE" id="PS50042">
    <property type="entry name" value="CNMP_BINDING_3"/>
    <property type="match status" value="1"/>
</dbReference>
<dbReference type="InterPro" id="IPR008937">
    <property type="entry name" value="Ras-like_GEF"/>
</dbReference>
<sequence length="812" mass="90701">TPLLDTESTLDYGHSLTQVEKIWRAGKLLFIHLTSTRPGLIRDHKHHLRHHRQCCSGKELVDWLLSAGLAVQMRSQAIGICQVLVDGGVLTHVKQEWHFQDKDTQFYRFAELELSPEPGAGLRDAEELLEAVAFLAQLGPDALLTMALRKPPAQRTEDELELIFEELLHIKAVAHLSNSVKRELAAVLMFESHQRAGTVREYLFSQGDKGTSWYIIWKGSVNVVTHGKGLVATLHEGDDFGQLALVNDAPRAATIILREDNCHFLRVDKQDFNHILKDVEANTMRLKEHGKVVLVLQKNLQGGSNQPAAARSSRYREQRGGFGVSSERGVWPQPPGADRWAPSSRRTSRTWRARTPVWAGWSRSKRRTAGGPERESLGEGGVSPSKTDPGSVPRPGSVPSADVCCGALTPLLSSLCRLENGDGSVSPQPKARSSVNWLASQEEAILNSSCALRAQDKVPYEIYRPDHSCLITVLPVNASVRDILRSLAPRLGRDREHILVKVNSAGDKVGLQLDAVGVFTALGLNERLFAVSVEELGSLTPHPEQLGPHVGSSETLDLISSKDLASHLTDYDWNLFKSIHQARPAHGAGQEMPPGWLSGTPPPPPRWALQVEMIHYIVGPQKFHDVTTANLERVMRRFNELQYWVATELCLCPEVGRRAQLLRKFIKLAAHLKEQKNLNSFFAVMFGVSNTAVSRLAKTWERLPHKIRKLHSALERMLDPSWNHRVYRLAVAKLSPPIIPFVPLLLKDMTFIHEGNRTLAENLINFEKMHMMAKTVRVLQRCRGHAHAPLSPLRNRSPHRPEDPKAIRISTC</sequence>
<dbReference type="SMART" id="SM00049">
    <property type="entry name" value="DEP"/>
    <property type="match status" value="1"/>
</dbReference>
<dbReference type="PANTHER" id="PTHR23113">
    <property type="entry name" value="GUANINE NUCLEOTIDE EXCHANGE FACTOR"/>
    <property type="match status" value="1"/>
</dbReference>
<dbReference type="GO" id="GO:0007265">
    <property type="term" value="P:Ras protein signal transduction"/>
    <property type="evidence" value="ECO:0007669"/>
    <property type="project" value="TreeGrafter"/>
</dbReference>
<dbReference type="SMART" id="SM00147">
    <property type="entry name" value="RasGEF"/>
    <property type="match status" value="1"/>
</dbReference>
<dbReference type="Gene3D" id="1.10.8.1240">
    <property type="match status" value="1"/>
</dbReference>
<dbReference type="CDD" id="cd04437">
    <property type="entry name" value="DEP_Epac"/>
    <property type="match status" value="1"/>
</dbReference>
<dbReference type="Pfam" id="PF00027">
    <property type="entry name" value="cNMP_binding"/>
    <property type="match status" value="1"/>
</dbReference>
<evidence type="ECO:0000256" key="1">
    <source>
        <dbReference type="ARBA" id="ARBA00022658"/>
    </source>
</evidence>
<dbReference type="Gene3D" id="3.10.20.90">
    <property type="entry name" value="Phosphatidylinositol 3-kinase Catalytic Subunit, Chain A, domain 1"/>
    <property type="match status" value="1"/>
</dbReference>
<feature type="domain" description="Ras-GEF" evidence="4">
    <location>
        <begin position="560"/>
        <end position="812"/>
    </location>
</feature>
<dbReference type="STRING" id="50402.A0A0A0ABA9"/>
<dbReference type="InterPro" id="IPR001895">
    <property type="entry name" value="RASGEF_cat_dom"/>
</dbReference>
<keyword evidence="8" id="KW-1185">Reference proteome</keyword>
<organism evidence="7 8">
    <name type="scientific">Charadrius vociferus</name>
    <name type="common">Killdeer</name>
    <name type="synonym">Aegialitis vocifera</name>
    <dbReference type="NCBI Taxonomy" id="50402"/>
    <lineage>
        <taxon>Eukaryota</taxon>
        <taxon>Metazoa</taxon>
        <taxon>Chordata</taxon>
        <taxon>Craniata</taxon>
        <taxon>Vertebrata</taxon>
        <taxon>Euteleostomi</taxon>
        <taxon>Archelosauria</taxon>
        <taxon>Archosauria</taxon>
        <taxon>Dinosauria</taxon>
        <taxon>Saurischia</taxon>
        <taxon>Theropoda</taxon>
        <taxon>Coelurosauria</taxon>
        <taxon>Aves</taxon>
        <taxon>Neognathae</taxon>
        <taxon>Neoaves</taxon>
        <taxon>Charadriiformes</taxon>
        <taxon>Charadriidae</taxon>
        <taxon>Charadrius</taxon>
    </lineage>
</organism>
<name>A0A0A0ABA9_CHAVO</name>
<dbReference type="Pfam" id="PF00617">
    <property type="entry name" value="RasGEF"/>
    <property type="match status" value="1"/>
</dbReference>
<dbReference type="PROSITE" id="PS00720">
    <property type="entry name" value="RASGEF"/>
    <property type="match status" value="1"/>
</dbReference>
<keyword evidence="1 2" id="KW-0344">Guanine-nucleotide releasing factor</keyword>
<accession>A0A0A0ABA9</accession>
<dbReference type="InterPro" id="IPR036388">
    <property type="entry name" value="WH-like_DNA-bd_sf"/>
</dbReference>
<dbReference type="PRINTS" id="PR00103">
    <property type="entry name" value="CAMPKINASE"/>
</dbReference>
<feature type="region of interest" description="Disordered" evidence="3">
    <location>
        <begin position="787"/>
        <end position="812"/>
    </location>
</feature>
<dbReference type="InterPro" id="IPR036964">
    <property type="entry name" value="RASGEF_cat_dom_sf"/>
</dbReference>
<dbReference type="SUPFAM" id="SSF51206">
    <property type="entry name" value="cAMP-binding domain-like"/>
    <property type="match status" value="1"/>
</dbReference>
<evidence type="ECO:0000313" key="8">
    <source>
        <dbReference type="Proteomes" id="UP000053858"/>
    </source>
</evidence>
<dbReference type="Proteomes" id="UP000053858">
    <property type="component" value="Unassembled WGS sequence"/>
</dbReference>
<feature type="non-terminal residue" evidence="7">
    <location>
        <position position="812"/>
    </location>
</feature>
<dbReference type="InterPro" id="IPR019804">
    <property type="entry name" value="Ras_G-nucl-exch_fac_CS"/>
</dbReference>
<dbReference type="InterPro" id="IPR036390">
    <property type="entry name" value="WH_DNA-bd_sf"/>
</dbReference>
<dbReference type="Pfam" id="PF00610">
    <property type="entry name" value="DEP"/>
    <property type="match status" value="1"/>
</dbReference>
<evidence type="ECO:0000259" key="4">
    <source>
        <dbReference type="PROSITE" id="PS50009"/>
    </source>
</evidence>
<feature type="domain" description="DEP" evidence="6">
    <location>
        <begin position="53"/>
        <end position="111"/>
    </location>
</feature>
<dbReference type="InterPro" id="IPR014710">
    <property type="entry name" value="RmlC-like_jellyroll"/>
</dbReference>
<dbReference type="InterPro" id="IPR029071">
    <property type="entry name" value="Ubiquitin-like_domsf"/>
</dbReference>
<reference evidence="8" key="1">
    <citation type="journal article" date="2014" name="Science">
        <title>Comparative genomics reveals insights into avian genome evolution and adaptation.</title>
        <authorList>
            <consortium name="Avian Genome Consortium"/>
            <person name="Zhang G."/>
            <person name="Li C."/>
            <person name="Li Q."/>
            <person name="Li B."/>
            <person name="Larkin D.M."/>
            <person name="Lee C."/>
            <person name="Storz J.F."/>
            <person name="Antunes A."/>
            <person name="Greenwold M.J."/>
            <person name="Meredith R.W."/>
            <person name="Odeen A."/>
            <person name="Cui J."/>
            <person name="Zhou Q."/>
            <person name="Xu L."/>
            <person name="Pan H."/>
            <person name="Wang Z."/>
            <person name="Jin L."/>
            <person name="Zhang P."/>
            <person name="Hu H."/>
            <person name="Yang W."/>
            <person name="Hu J."/>
            <person name="Xiao J."/>
            <person name="Yang Z."/>
            <person name="Liu Y."/>
            <person name="Xie Q."/>
            <person name="Yu H."/>
            <person name="Lian J."/>
            <person name="Wen P."/>
            <person name="Zhang F."/>
            <person name="Li H."/>
            <person name="Zeng Y."/>
            <person name="Xiong Z."/>
            <person name="Liu S."/>
            <person name="Zhou L."/>
            <person name="Huang Z."/>
            <person name="An N."/>
            <person name="Wang J."/>
            <person name="Zheng Q."/>
            <person name="Xiong Y."/>
            <person name="Wang G."/>
            <person name="Wang B."/>
            <person name="Wang J."/>
            <person name="Fan Y."/>
            <person name="da Fonseca R.R."/>
            <person name="Alfaro-Nunez A."/>
            <person name="Schubert M."/>
            <person name="Orlando L."/>
            <person name="Mourier T."/>
            <person name="Howard J.T."/>
            <person name="Ganapathy G."/>
            <person name="Pfenning A."/>
            <person name="Whitney O."/>
            <person name="Rivas M.V."/>
            <person name="Hara E."/>
            <person name="Smith J."/>
            <person name="Farre M."/>
            <person name="Narayan J."/>
            <person name="Slavov G."/>
            <person name="Romanov M.N."/>
            <person name="Borges R."/>
            <person name="Machado J.P."/>
            <person name="Khan I."/>
            <person name="Springer M.S."/>
            <person name="Gatesy J."/>
            <person name="Hoffmann F.G."/>
            <person name="Opazo J.C."/>
            <person name="Hastad O."/>
            <person name="Sawyer R.H."/>
            <person name="Kim H."/>
            <person name="Kim K.W."/>
            <person name="Kim H.J."/>
            <person name="Cho S."/>
            <person name="Li N."/>
            <person name="Huang Y."/>
            <person name="Bruford M.W."/>
            <person name="Zhan X."/>
            <person name="Dixon A."/>
            <person name="Bertelsen M.F."/>
            <person name="Derryberry E."/>
            <person name="Warren W."/>
            <person name="Wilson R.K."/>
            <person name="Li S."/>
            <person name="Ray D.A."/>
            <person name="Green R.E."/>
            <person name="O'Brien S.J."/>
            <person name="Griffin D."/>
            <person name="Johnson W.E."/>
            <person name="Haussler D."/>
            <person name="Ryder O.A."/>
            <person name="Willerslev E."/>
            <person name="Graves G.R."/>
            <person name="Alstrom P."/>
            <person name="Fjeldsa J."/>
            <person name="Mindell D.P."/>
            <person name="Edwards S.V."/>
            <person name="Braun E.L."/>
            <person name="Rahbek C."/>
            <person name="Burt D.W."/>
            <person name="Houde P."/>
            <person name="Zhang Y."/>
            <person name="Yang H."/>
            <person name="Wang J."/>
            <person name="Jarvis E.D."/>
            <person name="Gilbert M.T."/>
            <person name="Wang J."/>
        </authorList>
    </citation>
    <scope>NUCLEOTIDE SEQUENCE [LARGE SCALE GENOMIC DNA]</scope>
</reference>
<dbReference type="CDD" id="cd00038">
    <property type="entry name" value="CAP_ED"/>
    <property type="match status" value="1"/>
</dbReference>
<dbReference type="Gene3D" id="1.10.840.10">
    <property type="entry name" value="Ras guanine-nucleotide exchange factors catalytic domain"/>
    <property type="match status" value="1"/>
</dbReference>
<dbReference type="SMART" id="SM00100">
    <property type="entry name" value="cNMP"/>
    <property type="match status" value="1"/>
</dbReference>
<proteinExistence type="predicted"/>
<dbReference type="InterPro" id="IPR018490">
    <property type="entry name" value="cNMP-bd_dom_sf"/>
</dbReference>
<dbReference type="SUPFAM" id="SSF46785">
    <property type="entry name" value="Winged helix' DNA-binding domain"/>
    <property type="match status" value="1"/>
</dbReference>
<dbReference type="FunFam" id="1.10.8.1240:FF:000001">
    <property type="entry name" value="Rap guanine nucleotide exchange factor (GEF) 4"/>
    <property type="match status" value="1"/>
</dbReference>
<evidence type="ECO:0000313" key="7">
    <source>
        <dbReference type="EMBL" id="KGL91829.1"/>
    </source>
</evidence>
<dbReference type="PANTHER" id="PTHR23113:SF24">
    <property type="entry name" value="RAP GUANINE NUCLEOTIDE EXCHANGE FACTOR 3"/>
    <property type="match status" value="1"/>
</dbReference>
<evidence type="ECO:0000259" key="6">
    <source>
        <dbReference type="PROSITE" id="PS50186"/>
    </source>
</evidence>
<dbReference type="SUPFAM" id="SSF48366">
    <property type="entry name" value="Ras GEF"/>
    <property type="match status" value="1"/>
</dbReference>
<feature type="compositionally biased region" description="Low complexity" evidence="3">
    <location>
        <begin position="389"/>
        <end position="398"/>
    </location>
</feature>
<dbReference type="CDD" id="cd00155">
    <property type="entry name" value="RasGEF"/>
    <property type="match status" value="1"/>
</dbReference>
<dbReference type="SUPFAM" id="SSF54236">
    <property type="entry name" value="Ubiquitin-like"/>
    <property type="match status" value="1"/>
</dbReference>
<protein>
    <submittedName>
        <fullName evidence="7">Rap guanine nucleotide exchange factor 3</fullName>
    </submittedName>
</protein>
<evidence type="ECO:0000259" key="5">
    <source>
        <dbReference type="PROSITE" id="PS50042"/>
    </source>
</evidence>
<dbReference type="PROSITE" id="PS50186">
    <property type="entry name" value="DEP"/>
    <property type="match status" value="1"/>
</dbReference>
<feature type="domain" description="Cyclic nucleotide-binding" evidence="5">
    <location>
        <begin position="172"/>
        <end position="276"/>
    </location>
</feature>
<dbReference type="InterPro" id="IPR000591">
    <property type="entry name" value="DEP_dom"/>
</dbReference>
<evidence type="ECO:0000256" key="3">
    <source>
        <dbReference type="SAM" id="MobiDB-lite"/>
    </source>
</evidence>
<dbReference type="InterPro" id="IPR000595">
    <property type="entry name" value="cNMP-bd_dom"/>
</dbReference>
<dbReference type="GO" id="GO:0005085">
    <property type="term" value="F:guanyl-nucleotide exchange factor activity"/>
    <property type="evidence" value="ECO:0007669"/>
    <property type="project" value="UniProtKB-KW"/>
</dbReference>
<dbReference type="AlphaFoldDB" id="A0A0A0ABA9"/>
<evidence type="ECO:0000256" key="2">
    <source>
        <dbReference type="PROSITE-ProRule" id="PRU00168"/>
    </source>
</evidence>
<gene>
    <name evidence="7" type="ORF">N301_12909</name>
</gene>
<dbReference type="Gene3D" id="2.60.120.10">
    <property type="entry name" value="Jelly Rolls"/>
    <property type="match status" value="1"/>
</dbReference>
<dbReference type="Gene3D" id="1.10.10.10">
    <property type="entry name" value="Winged helix-like DNA-binding domain superfamily/Winged helix DNA-binding domain"/>
    <property type="match status" value="1"/>
</dbReference>
<dbReference type="GO" id="GO:0005886">
    <property type="term" value="C:plasma membrane"/>
    <property type="evidence" value="ECO:0007669"/>
    <property type="project" value="TreeGrafter"/>
</dbReference>
<feature type="non-terminal residue" evidence="7">
    <location>
        <position position="1"/>
    </location>
</feature>